<protein>
    <submittedName>
        <fullName evidence="1">Uncharacterized protein</fullName>
    </submittedName>
</protein>
<evidence type="ECO:0000313" key="2">
    <source>
        <dbReference type="Proteomes" id="UP000054630"/>
    </source>
</evidence>
<dbReference type="EMBL" id="JYDL01001774">
    <property type="protein sequence ID" value="KRX11619.1"/>
    <property type="molecule type" value="Genomic_DNA"/>
</dbReference>
<accession>A0A0V0RAY2</accession>
<name>A0A0V0RAY2_9BILA</name>
<gene>
    <name evidence="1" type="ORF">T07_12171</name>
</gene>
<dbReference type="AlphaFoldDB" id="A0A0V0RAY2"/>
<sequence length="51" mass="5809">MALPSNDTVISVVVLMKLLKKVCQYSRNTLMPLPSLRFQSDMSNYAQLHPE</sequence>
<reference evidence="1 2" key="1">
    <citation type="submission" date="2015-01" db="EMBL/GenBank/DDBJ databases">
        <title>Evolution of Trichinella species and genotypes.</title>
        <authorList>
            <person name="Korhonen P.K."/>
            <person name="Edoardo P."/>
            <person name="Giuseppe L.R."/>
            <person name="Gasser R.B."/>
        </authorList>
    </citation>
    <scope>NUCLEOTIDE SEQUENCE [LARGE SCALE GENOMIC DNA]</scope>
    <source>
        <strain evidence="1">ISS37</strain>
    </source>
</reference>
<organism evidence="1 2">
    <name type="scientific">Trichinella nelsoni</name>
    <dbReference type="NCBI Taxonomy" id="6336"/>
    <lineage>
        <taxon>Eukaryota</taxon>
        <taxon>Metazoa</taxon>
        <taxon>Ecdysozoa</taxon>
        <taxon>Nematoda</taxon>
        <taxon>Enoplea</taxon>
        <taxon>Dorylaimia</taxon>
        <taxon>Trichinellida</taxon>
        <taxon>Trichinellidae</taxon>
        <taxon>Trichinella</taxon>
    </lineage>
</organism>
<dbReference type="Proteomes" id="UP000054630">
    <property type="component" value="Unassembled WGS sequence"/>
</dbReference>
<evidence type="ECO:0000313" key="1">
    <source>
        <dbReference type="EMBL" id="KRX11619.1"/>
    </source>
</evidence>
<keyword evidence="2" id="KW-1185">Reference proteome</keyword>
<comment type="caution">
    <text evidence="1">The sequence shown here is derived from an EMBL/GenBank/DDBJ whole genome shotgun (WGS) entry which is preliminary data.</text>
</comment>
<proteinExistence type="predicted"/>